<evidence type="ECO:0000313" key="3">
    <source>
        <dbReference type="Proteomes" id="UP000199403"/>
    </source>
</evidence>
<dbReference type="AlphaFoldDB" id="A0A1H7BND6"/>
<name>A0A1H7BND6_9BACT</name>
<dbReference type="Proteomes" id="UP000199403">
    <property type="component" value="Unassembled WGS sequence"/>
</dbReference>
<feature type="domain" description="GAF" evidence="1">
    <location>
        <begin position="13"/>
        <end position="157"/>
    </location>
</feature>
<dbReference type="InterPro" id="IPR029016">
    <property type="entry name" value="GAF-like_dom_sf"/>
</dbReference>
<reference evidence="3" key="1">
    <citation type="submission" date="2016-10" db="EMBL/GenBank/DDBJ databases">
        <authorList>
            <person name="Varghese N."/>
            <person name="Submissions S."/>
        </authorList>
    </citation>
    <scope>NUCLEOTIDE SEQUENCE [LARGE SCALE GENOMIC DNA]</scope>
    <source>
        <strain evidence="3">IBRC-M 10761</strain>
    </source>
</reference>
<proteinExistence type="predicted"/>
<dbReference type="Gene3D" id="3.30.450.40">
    <property type="match status" value="1"/>
</dbReference>
<organism evidence="2 3">
    <name type="scientific">Cyclobacterium xiamenense</name>
    <dbReference type="NCBI Taxonomy" id="1297121"/>
    <lineage>
        <taxon>Bacteria</taxon>
        <taxon>Pseudomonadati</taxon>
        <taxon>Bacteroidota</taxon>
        <taxon>Cytophagia</taxon>
        <taxon>Cytophagales</taxon>
        <taxon>Cyclobacteriaceae</taxon>
        <taxon>Cyclobacterium</taxon>
    </lineage>
</organism>
<dbReference type="SUPFAM" id="SSF55781">
    <property type="entry name" value="GAF domain-like"/>
    <property type="match status" value="1"/>
</dbReference>
<dbReference type="EMBL" id="FNZH01000013">
    <property type="protein sequence ID" value="SEJ78736.1"/>
    <property type="molecule type" value="Genomic_DNA"/>
</dbReference>
<dbReference type="SMART" id="SM00065">
    <property type="entry name" value="GAF"/>
    <property type="match status" value="1"/>
</dbReference>
<protein>
    <submittedName>
        <fullName evidence="2">GAF domain-containing protein</fullName>
    </submittedName>
</protein>
<sequence length="157" mass="17026">MNKEDFIESIKNAPHADWQAWLEQTLSLFDCVTGTLHTLEPASDALELKAMQGIPDFLLPKMSRIPVGKGMAGIAAERKEAVQVCNLQTDESGVVRPGAKDTKVEGAITAPMLWQGKLFGTLGIAKKDPYEFTTEESEALMGIAAAMALHQLRSAAR</sequence>
<evidence type="ECO:0000259" key="1">
    <source>
        <dbReference type="SMART" id="SM00065"/>
    </source>
</evidence>
<dbReference type="STRING" id="1416801.SAMN05192553_11331"/>
<dbReference type="OrthoDB" id="851005at2"/>
<keyword evidence="3" id="KW-1185">Reference proteome</keyword>
<dbReference type="InterPro" id="IPR003018">
    <property type="entry name" value="GAF"/>
</dbReference>
<dbReference type="Pfam" id="PF13185">
    <property type="entry name" value="GAF_2"/>
    <property type="match status" value="1"/>
</dbReference>
<accession>A0A1H7BND6</accession>
<dbReference type="RefSeq" id="WP_092178743.1">
    <property type="nucleotide sequence ID" value="NZ_FNZH01000013.1"/>
</dbReference>
<gene>
    <name evidence="2" type="ORF">SAMN05192553_11331</name>
</gene>
<evidence type="ECO:0000313" key="2">
    <source>
        <dbReference type="EMBL" id="SEJ78736.1"/>
    </source>
</evidence>